<dbReference type="AlphaFoldDB" id="A0AAN7V3J3"/>
<proteinExistence type="predicted"/>
<evidence type="ECO:0008006" key="4">
    <source>
        <dbReference type="Google" id="ProtNLM"/>
    </source>
</evidence>
<feature type="compositionally biased region" description="Basic and acidic residues" evidence="1">
    <location>
        <begin position="53"/>
        <end position="63"/>
    </location>
</feature>
<feature type="region of interest" description="Disordered" evidence="1">
    <location>
        <begin position="329"/>
        <end position="374"/>
    </location>
</feature>
<organism evidence="2 3">
    <name type="scientific">Xylaria bambusicola</name>
    <dbReference type="NCBI Taxonomy" id="326684"/>
    <lineage>
        <taxon>Eukaryota</taxon>
        <taxon>Fungi</taxon>
        <taxon>Dikarya</taxon>
        <taxon>Ascomycota</taxon>
        <taxon>Pezizomycotina</taxon>
        <taxon>Sordariomycetes</taxon>
        <taxon>Xylariomycetidae</taxon>
        <taxon>Xylariales</taxon>
        <taxon>Xylariaceae</taxon>
        <taxon>Xylaria</taxon>
    </lineage>
</organism>
<feature type="compositionally biased region" description="Low complexity" evidence="1">
    <location>
        <begin position="336"/>
        <end position="361"/>
    </location>
</feature>
<evidence type="ECO:0000313" key="2">
    <source>
        <dbReference type="EMBL" id="KAK5634624.1"/>
    </source>
</evidence>
<name>A0AAN7V3J3_9PEZI</name>
<evidence type="ECO:0000313" key="3">
    <source>
        <dbReference type="Proteomes" id="UP001305414"/>
    </source>
</evidence>
<keyword evidence="3" id="KW-1185">Reference proteome</keyword>
<protein>
    <recommendedName>
        <fullName evidence="4">F-box domain-containing protein</fullName>
    </recommendedName>
</protein>
<feature type="region of interest" description="Disordered" evidence="1">
    <location>
        <begin position="48"/>
        <end position="67"/>
    </location>
</feature>
<dbReference type="Proteomes" id="UP001305414">
    <property type="component" value="Unassembled WGS sequence"/>
</dbReference>
<comment type="caution">
    <text evidence="2">The sequence shown here is derived from an EMBL/GenBank/DDBJ whole genome shotgun (WGS) entry which is preliminary data.</text>
</comment>
<reference evidence="2 3" key="1">
    <citation type="submission" date="2023-10" db="EMBL/GenBank/DDBJ databases">
        <title>Draft genome sequence of Xylaria bambusicola isolate GMP-LS, the root and basal stem rot pathogen of sugarcane in Indonesia.</title>
        <authorList>
            <person name="Selvaraj P."/>
            <person name="Muralishankar V."/>
            <person name="Muruganantham S."/>
            <person name="Sp S."/>
            <person name="Haryani S."/>
            <person name="Lau K.J.X."/>
            <person name="Naqvi N.I."/>
        </authorList>
    </citation>
    <scope>NUCLEOTIDE SEQUENCE [LARGE SCALE GENOMIC DNA]</scope>
    <source>
        <strain evidence="2">GMP-LS</strain>
    </source>
</reference>
<evidence type="ECO:0000256" key="1">
    <source>
        <dbReference type="SAM" id="MobiDB-lite"/>
    </source>
</evidence>
<accession>A0AAN7V3J3</accession>
<dbReference type="EMBL" id="JAWHQM010000043">
    <property type="protein sequence ID" value="KAK5634624.1"/>
    <property type="molecule type" value="Genomic_DNA"/>
</dbReference>
<sequence>MYLMAIFVDLDEETEPPQAQAIEAHGEWNNERTKLQLQQELLAAVNTNAQARDSQDSTTDKGLSENPNRTRMTAALACYPYQNAKPMHTYNKRERITLLTRCTTTSIAIAIVSWLDLNSLDNLSRTCRQIRSNLLQYRGPLVTHTMHCYKEHPPLEPEDNEMNWHYMSISEGYRRKGSCARDLVAKCRRCARPVCRNCIIRPPGASTFRERHRRLCIPCTKAPLASLANPPLLPSTSIDADEMQRAICTCESDCVWLCHPCGRNIIGADQDYRSIWRWRNQYGEVLGGTGIGEGDRGVICGREAACLGAREIAAETDCDAADAREQEHQLSLHHYSSSASSTPSPPSSFTTGSPLSSASASEYSVGGHRTPSPPHSVGFAVSSCGTLRPGYARHEIEGIGGVVKTKLVRMMRVGACVPEWEDERNGGRILEREVSGRKRSWCGWCWRVIPGAGDVSGTKMVQLT</sequence>
<gene>
    <name evidence="2" type="ORF">RRF57_010337</name>
</gene>